<dbReference type="SUPFAM" id="SSF52540">
    <property type="entry name" value="P-loop containing nucleoside triphosphate hydrolases"/>
    <property type="match status" value="1"/>
</dbReference>
<keyword evidence="2" id="KW-0808">Transferase</keyword>
<dbReference type="Proteomes" id="UP000694941">
    <property type="component" value="Unplaced"/>
</dbReference>
<evidence type="ECO:0000313" key="5">
    <source>
        <dbReference type="RefSeq" id="XP_013776256.1"/>
    </source>
</evidence>
<dbReference type="GeneID" id="106461023"/>
<dbReference type="PANTHER" id="PTHR11783">
    <property type="entry name" value="SULFOTRANSFERASE SULT"/>
    <property type="match status" value="1"/>
</dbReference>
<gene>
    <name evidence="5" type="primary">LOC106461023</name>
</gene>
<feature type="domain" description="Sulfotransferase" evidence="3">
    <location>
        <begin position="40"/>
        <end position="283"/>
    </location>
</feature>
<reference evidence="5" key="1">
    <citation type="submission" date="2025-08" db="UniProtKB">
        <authorList>
            <consortium name="RefSeq"/>
        </authorList>
    </citation>
    <scope>IDENTIFICATION</scope>
    <source>
        <tissue evidence="5">Muscle</tissue>
    </source>
</reference>
<sequence>MERGNDYEKIVTDDCLGLPMLPNMQLEHVKSISTMKPRAEDIFVVTYPRSGTTWMTYIVWEILHNGEPLPAADDMVHRLAPFLDIVGVEGVEYLEPPRVMRIHLPYHLAPVSLKAKYIYVTRNPYDCCVSLYHFAQNMKSIYKFDGNFDDFFENFYRGNIPYGDYFDHLLSWFEHRRDPNVFFVSYEDMKINHEAVVCEVADFLETPVKHDKKLVDKIVKNTEFSSLKSAHKVNISKLLLREESEKKEISLNYFRKGEVGDWKNFFNQEQKRLLDEMVAQRLNAIDITTLWHGAM</sequence>
<dbReference type="Gene3D" id="3.40.50.300">
    <property type="entry name" value="P-loop containing nucleotide triphosphate hydrolases"/>
    <property type="match status" value="1"/>
</dbReference>
<comment type="similarity">
    <text evidence="1">Belongs to the sulfotransferase 1 family.</text>
</comment>
<keyword evidence="4" id="KW-1185">Reference proteome</keyword>
<proteinExistence type="inferred from homology"/>
<dbReference type="InterPro" id="IPR000863">
    <property type="entry name" value="Sulfotransferase_dom"/>
</dbReference>
<name>A0ABM1B7A7_LIMPO</name>
<evidence type="ECO:0000313" key="4">
    <source>
        <dbReference type="Proteomes" id="UP000694941"/>
    </source>
</evidence>
<accession>A0ABM1B7A7</accession>
<evidence type="ECO:0000259" key="3">
    <source>
        <dbReference type="Pfam" id="PF00685"/>
    </source>
</evidence>
<evidence type="ECO:0000256" key="2">
    <source>
        <dbReference type="ARBA" id="ARBA00022679"/>
    </source>
</evidence>
<evidence type="ECO:0000256" key="1">
    <source>
        <dbReference type="ARBA" id="ARBA00005771"/>
    </source>
</evidence>
<dbReference type="RefSeq" id="XP_013776256.1">
    <property type="nucleotide sequence ID" value="XM_013920802.2"/>
</dbReference>
<protein>
    <submittedName>
        <fullName evidence="5">Estrogen sulfotransferase-like</fullName>
    </submittedName>
</protein>
<dbReference type="InterPro" id="IPR027417">
    <property type="entry name" value="P-loop_NTPase"/>
</dbReference>
<organism evidence="4 5">
    <name type="scientific">Limulus polyphemus</name>
    <name type="common">Atlantic horseshoe crab</name>
    <dbReference type="NCBI Taxonomy" id="6850"/>
    <lineage>
        <taxon>Eukaryota</taxon>
        <taxon>Metazoa</taxon>
        <taxon>Ecdysozoa</taxon>
        <taxon>Arthropoda</taxon>
        <taxon>Chelicerata</taxon>
        <taxon>Merostomata</taxon>
        <taxon>Xiphosura</taxon>
        <taxon>Limulidae</taxon>
        <taxon>Limulus</taxon>
    </lineage>
</organism>
<dbReference type="Pfam" id="PF00685">
    <property type="entry name" value="Sulfotransfer_1"/>
    <property type="match status" value="1"/>
</dbReference>